<evidence type="ECO:0000259" key="1">
    <source>
        <dbReference type="Pfam" id="PF13392"/>
    </source>
</evidence>
<dbReference type="Gene3D" id="3.90.75.10">
    <property type="entry name" value="Homing Intron 3 (I-ppo) Encoded Endonuclease, Chain A"/>
    <property type="match status" value="1"/>
</dbReference>
<accession>A0A8F2F420</accession>
<dbReference type="Pfam" id="PF13392">
    <property type="entry name" value="HNH_3"/>
    <property type="match status" value="1"/>
</dbReference>
<evidence type="ECO:0000313" key="2">
    <source>
        <dbReference type="EMBL" id="QWT56620.1"/>
    </source>
</evidence>
<dbReference type="Proteomes" id="UP000693655">
    <property type="component" value="Segment"/>
</dbReference>
<evidence type="ECO:0000313" key="3">
    <source>
        <dbReference type="Proteomes" id="UP000693655"/>
    </source>
</evidence>
<protein>
    <submittedName>
        <fullName evidence="2">HNH endonuclease</fullName>
    </submittedName>
</protein>
<organism evidence="2 3">
    <name type="scientific">Klebsiella phage Kp_Pokalde_001</name>
    <dbReference type="NCBI Taxonomy" id="2849099"/>
    <lineage>
        <taxon>Viruses</taxon>
        <taxon>Duplodnaviria</taxon>
        <taxon>Heunggongvirae</taxon>
        <taxon>Uroviricota</taxon>
        <taxon>Caudoviricetes</taxon>
        <taxon>Autographivirales</taxon>
        <taxon>Autoscriptoviridae</taxon>
        <taxon>Slopekvirinae</taxon>
        <taxon>Drulisvirus</taxon>
        <taxon>Drulisvirus pokalde001</taxon>
    </lineage>
</organism>
<keyword evidence="2" id="KW-0540">Nuclease</keyword>
<dbReference type="GO" id="GO:0004519">
    <property type="term" value="F:endonuclease activity"/>
    <property type="evidence" value="ECO:0007669"/>
    <property type="project" value="UniProtKB-KW"/>
</dbReference>
<gene>
    <name evidence="2" type="ORF">Kp_Pokalde_001_029</name>
</gene>
<sequence>MVMNTPCIDHGCKGMGLGYATSSITLEGKKISTTKHRVVFYRAHGYFPEVVEHVCNNPRCINVEHLRAGTHKSNAEYKHACGRGNIEAATRKGTDNGRAKLDDSLVRYLRQMYVPNDREWGASAIARRLNMGISSTHRMLTGAAWRHVV</sequence>
<dbReference type="InterPro" id="IPR044925">
    <property type="entry name" value="His-Me_finger_sf"/>
</dbReference>
<keyword evidence="3" id="KW-1185">Reference proteome</keyword>
<keyword evidence="2" id="KW-0378">Hydrolase</keyword>
<keyword evidence="2" id="KW-0255">Endonuclease</keyword>
<dbReference type="EMBL" id="MW590329">
    <property type="protein sequence ID" value="QWT56620.1"/>
    <property type="molecule type" value="Genomic_DNA"/>
</dbReference>
<proteinExistence type="predicted"/>
<dbReference type="SUPFAM" id="SSF54060">
    <property type="entry name" value="His-Me finger endonucleases"/>
    <property type="match status" value="1"/>
</dbReference>
<dbReference type="InterPro" id="IPR044930">
    <property type="entry name" value="Homing_endonuclease_His-Me"/>
</dbReference>
<feature type="domain" description="HNH nuclease" evidence="1">
    <location>
        <begin position="35"/>
        <end position="75"/>
    </location>
</feature>
<name>A0A8F2F420_9CAUD</name>
<dbReference type="InterPro" id="IPR003615">
    <property type="entry name" value="HNH_nuc"/>
</dbReference>
<reference evidence="2 3" key="1">
    <citation type="submission" date="2021-02" db="EMBL/GenBank/DDBJ databases">
        <authorList>
            <person name="Dhungana G."/>
            <person name="Malla R."/>
            <person name="Rajaure M."/>
        </authorList>
    </citation>
    <scope>NUCLEOTIDE SEQUENCE [LARGE SCALE GENOMIC DNA]</scope>
</reference>